<gene>
    <name evidence="5" type="ORF">N8I74_16650</name>
</gene>
<reference evidence="5" key="1">
    <citation type="submission" date="2022-10" db="EMBL/GenBank/DDBJ databases">
        <title>Chitiniphilus purpureus sp. nov., a novel chitin-degrading bacterium isolated from crawfish pond sediment.</title>
        <authorList>
            <person name="Li K."/>
        </authorList>
    </citation>
    <scope>NUCLEOTIDE SEQUENCE</scope>
    <source>
        <strain evidence="5">CD1</strain>
    </source>
</reference>
<evidence type="ECO:0000313" key="5">
    <source>
        <dbReference type="EMBL" id="UXY14928.1"/>
    </source>
</evidence>
<dbReference type="EMBL" id="CP106753">
    <property type="protein sequence ID" value="UXY14928.1"/>
    <property type="molecule type" value="Genomic_DNA"/>
</dbReference>
<evidence type="ECO:0000256" key="4">
    <source>
        <dbReference type="HAMAP-Rule" id="MF_00528"/>
    </source>
</evidence>
<dbReference type="RefSeq" id="WP_263124265.1">
    <property type="nucleotide sequence ID" value="NZ_CP106753.1"/>
</dbReference>
<feature type="site" description="Important for substrate specificity" evidence="4">
    <location>
        <position position="76"/>
    </location>
</feature>
<evidence type="ECO:0000256" key="1">
    <source>
        <dbReference type="ARBA" id="ARBA00001968"/>
    </source>
</evidence>
<feature type="site" description="Important for substrate specificity" evidence="4">
    <location>
        <position position="18"/>
    </location>
</feature>
<comment type="cofactor">
    <cofactor evidence="1 4">
        <name>a divalent metal cation</name>
        <dbReference type="ChEBI" id="CHEBI:60240"/>
    </cofactor>
</comment>
<evidence type="ECO:0000256" key="2">
    <source>
        <dbReference type="ARBA" id="ARBA00022801"/>
    </source>
</evidence>
<evidence type="ECO:0000256" key="3">
    <source>
        <dbReference type="ARBA" id="ARBA00023080"/>
    </source>
</evidence>
<comment type="catalytic activity">
    <reaction evidence="4">
        <text>N(7)-methyl-GTP + H2O = N(7)-methyl-GMP + diphosphate + H(+)</text>
        <dbReference type="Rhea" id="RHEA:58744"/>
        <dbReference type="ChEBI" id="CHEBI:15377"/>
        <dbReference type="ChEBI" id="CHEBI:15378"/>
        <dbReference type="ChEBI" id="CHEBI:33019"/>
        <dbReference type="ChEBI" id="CHEBI:58285"/>
        <dbReference type="ChEBI" id="CHEBI:87133"/>
    </reaction>
</comment>
<dbReference type="PANTHER" id="PTHR43213:SF5">
    <property type="entry name" value="BIFUNCTIONAL DTTP_UTP PYROPHOSPHATASE_METHYLTRANSFERASE PROTEIN-RELATED"/>
    <property type="match status" value="1"/>
</dbReference>
<dbReference type="EC" id="3.6.1.-" evidence="4"/>
<dbReference type="Proteomes" id="UP001061302">
    <property type="component" value="Chromosome"/>
</dbReference>
<name>A0ABY6DL17_9NEIS</name>
<accession>A0ABY6DL17</accession>
<dbReference type="SUPFAM" id="SSF52972">
    <property type="entry name" value="ITPase-like"/>
    <property type="match status" value="1"/>
</dbReference>
<comment type="function">
    <text evidence="4">Nucleoside triphosphate pyrophosphatase that hydrolyzes 7-methyl-GTP (m(7)GTP). May have a dual role in cell division arrest and in preventing the incorporation of modified nucleotides into cellular nucleic acids.</text>
</comment>
<feature type="site" description="Important for substrate specificity" evidence="4">
    <location>
        <position position="160"/>
    </location>
</feature>
<dbReference type="Pfam" id="PF02545">
    <property type="entry name" value="Maf"/>
    <property type="match status" value="1"/>
</dbReference>
<dbReference type="HAMAP" id="MF_00528">
    <property type="entry name" value="Maf"/>
    <property type="match status" value="1"/>
</dbReference>
<dbReference type="Gene3D" id="3.90.950.10">
    <property type="match status" value="1"/>
</dbReference>
<keyword evidence="3 4" id="KW-0546">Nucleotide metabolism</keyword>
<keyword evidence="6" id="KW-1185">Reference proteome</keyword>
<dbReference type="PIRSF" id="PIRSF006305">
    <property type="entry name" value="Maf"/>
    <property type="match status" value="1"/>
</dbReference>
<dbReference type="InterPro" id="IPR003697">
    <property type="entry name" value="Maf-like"/>
</dbReference>
<protein>
    <recommendedName>
        <fullName evidence="4">7-methyl-GTP pyrophosphatase</fullName>
        <shortName evidence="4">m(7)GTP pyrophosphatase</shortName>
        <ecNumber evidence="4">3.6.1.-</ecNumber>
    </recommendedName>
</protein>
<evidence type="ECO:0000313" key="6">
    <source>
        <dbReference type="Proteomes" id="UP001061302"/>
    </source>
</evidence>
<dbReference type="InterPro" id="IPR029001">
    <property type="entry name" value="ITPase-like_fam"/>
</dbReference>
<proteinExistence type="inferred from homology"/>
<keyword evidence="4" id="KW-0963">Cytoplasm</keyword>
<feature type="active site" description="Proton acceptor" evidence="4">
    <location>
        <position position="75"/>
    </location>
</feature>
<organism evidence="5 6">
    <name type="scientific">Chitiniphilus purpureus</name>
    <dbReference type="NCBI Taxonomy" id="2981137"/>
    <lineage>
        <taxon>Bacteria</taxon>
        <taxon>Pseudomonadati</taxon>
        <taxon>Pseudomonadota</taxon>
        <taxon>Betaproteobacteria</taxon>
        <taxon>Neisseriales</taxon>
        <taxon>Chitinibacteraceae</taxon>
        <taxon>Chitiniphilus</taxon>
    </lineage>
</organism>
<comment type="subcellular location">
    <subcellularLocation>
        <location evidence="4">Cytoplasm</location>
    </subcellularLocation>
</comment>
<sequence>MQKQDAPSVLILASASPYRRELLSRLGLPFDIAAPQVDETPLPDEPAAKTSLRLAIAKATRLAGRFPGALLIGSDQVALLDGQQLGKPGDHARATAQLRAMRGRIVEFHTAVALYNAASDAVQTHVDLTRVMMRDYSDTEIETYLLRERPYDCAGSAKIEALGITMVAAVESRDPTAIIGLPLIALCAMLRSEGVALP</sequence>
<comment type="caution">
    <text evidence="4">Lacks conserved residue(s) required for the propagation of feature annotation.</text>
</comment>
<keyword evidence="2 4" id="KW-0378">Hydrolase</keyword>
<comment type="similarity">
    <text evidence="4">Belongs to the Maf family. YceF subfamily.</text>
</comment>
<dbReference type="PANTHER" id="PTHR43213">
    <property type="entry name" value="BIFUNCTIONAL DTTP/UTP PYROPHOSPHATASE/METHYLTRANSFERASE PROTEIN-RELATED"/>
    <property type="match status" value="1"/>
</dbReference>
<dbReference type="NCBIfam" id="TIGR00172">
    <property type="entry name" value="maf"/>
    <property type="match status" value="1"/>
</dbReference>
<dbReference type="CDD" id="cd00555">
    <property type="entry name" value="Maf"/>
    <property type="match status" value="1"/>
</dbReference>